<dbReference type="AlphaFoldDB" id="A0A2A6FL54"/>
<comment type="caution">
    <text evidence="1">The sequence shown here is derived from an EMBL/GenBank/DDBJ whole genome shotgun (WGS) entry which is preliminary data.</text>
</comment>
<evidence type="ECO:0000313" key="2">
    <source>
        <dbReference type="Proteomes" id="UP000219182"/>
    </source>
</evidence>
<reference evidence="1 2" key="1">
    <citation type="submission" date="2017-09" db="EMBL/GenBank/DDBJ databases">
        <title>Mesorhizobum sanjuanii sp. nov. isolated from nodules of Lotus tenuis in saline-alkaline lowlands of Flooding Pampa.</title>
        <authorList>
            <person name="Sannazzaro A.I."/>
            <person name="Torres Tejerizo G.A."/>
            <person name="Fontana F."/>
            <person name="Cumpa Velazquez L.M."/>
            <person name="Hansen L."/>
            <person name="Pistorio M."/>
            <person name="Estrella M.J."/>
        </authorList>
    </citation>
    <scope>NUCLEOTIDE SEQUENCE [LARGE SCALE GENOMIC DNA]</scope>
    <source>
        <strain evidence="1 2">BSA136</strain>
    </source>
</reference>
<dbReference type="EMBL" id="NWQG01000011">
    <property type="protein sequence ID" value="PDQ22679.1"/>
    <property type="molecule type" value="Genomic_DNA"/>
</dbReference>
<name>A0A2A6FL54_9HYPH</name>
<keyword evidence="2" id="KW-1185">Reference proteome</keyword>
<protein>
    <submittedName>
        <fullName evidence="1">Uncharacterized protein</fullName>
    </submittedName>
</protein>
<dbReference type="Proteomes" id="UP000219182">
    <property type="component" value="Unassembled WGS sequence"/>
</dbReference>
<proteinExistence type="predicted"/>
<organism evidence="1 2">
    <name type="scientific">Mesorhizobium sanjuanii</name>
    <dbReference type="NCBI Taxonomy" id="2037900"/>
    <lineage>
        <taxon>Bacteria</taxon>
        <taxon>Pseudomonadati</taxon>
        <taxon>Pseudomonadota</taxon>
        <taxon>Alphaproteobacteria</taxon>
        <taxon>Hyphomicrobiales</taxon>
        <taxon>Phyllobacteriaceae</taxon>
        <taxon>Mesorhizobium</taxon>
    </lineage>
</organism>
<accession>A0A2A6FL54</accession>
<evidence type="ECO:0000313" key="1">
    <source>
        <dbReference type="EMBL" id="PDQ22679.1"/>
    </source>
</evidence>
<gene>
    <name evidence="1" type="ORF">CN311_02445</name>
</gene>
<sequence length="83" mass="9436">MDLASPGEHVPLRESHAWIEVPIERRIMSFFTKKISRRMVMQALIALPTLSLFRGLPKADRPDADPDAIVEINGWILKRSDLA</sequence>